<dbReference type="InterPro" id="IPR023408">
    <property type="entry name" value="MscS_beta-dom_sf"/>
</dbReference>
<feature type="transmembrane region" description="Helical" evidence="7">
    <location>
        <begin position="183"/>
        <end position="201"/>
    </location>
</feature>
<evidence type="ECO:0000256" key="6">
    <source>
        <dbReference type="ARBA" id="ARBA00023136"/>
    </source>
</evidence>
<sequence>MKAISLPKFKFKSLTISLIIGVTLLFTSISISIAQDLQQPWGVSAYRRIGNIVYAPVRLDGHSLFLIAAEQKKDEADQLGLESIQIRRNRIENRLKSQVRFLVENRVAPELIQVVTTQLNQQIAVQVVVDGKPTKPIVTVTALDAEIYGLTEPEVAEEYARQIRQGLLEAVAERQPTAQRSHLQWAALGAAITALLMALLAKGQQKIGKARQQLRQEFRTQQRLLHQQQTTDTEEANAPEVSQQQLFNLRQQIERKTFQKRILQLLLVGVGVVGLAWVLQRFPQTRSLGILLFRQPFGLFLIGLSIAIAIILSHLLIDWLLSKWIGTEDQFSAQQIERRRRRALTLSPVWKNVISFLWLVVGVIVAYSLLSLSTGVVLFAQIGFLGLAVSLAFQSSIKDALAGWLLLAQDAYAIGDLISVNEDLASARENFGIVEEMKLLMTQIRSTSGGLTTLRNGEITIVTNHSKDWSRMDLTVLVDYDTDVKLAMKILGQVFETMQSDPVWGGQLLSKPDILGVEKFDQYGILLKIRTQTQPGQQFNVTREFRLRLNQAFKDAGIKIPIPQREIRHRE</sequence>
<dbReference type="PANTHER" id="PTHR30460:SF0">
    <property type="entry name" value="MODERATE CONDUCTANCE MECHANOSENSITIVE CHANNEL YBIO"/>
    <property type="match status" value="1"/>
</dbReference>
<dbReference type="Gene3D" id="1.10.287.1260">
    <property type="match status" value="1"/>
</dbReference>
<keyword evidence="6 7" id="KW-0472">Membrane</keyword>
<name>A0A7C3KHJ0_9CYAN</name>
<feature type="transmembrane region" description="Helical" evidence="7">
    <location>
        <begin position="262"/>
        <end position="279"/>
    </location>
</feature>
<dbReference type="GO" id="GO:0005886">
    <property type="term" value="C:plasma membrane"/>
    <property type="evidence" value="ECO:0007669"/>
    <property type="project" value="UniProtKB-SubCell"/>
</dbReference>
<reference evidence="10" key="1">
    <citation type="journal article" date="2020" name="mSystems">
        <title>Genome- and Community-Level Interaction Insights into Carbon Utilization and Element Cycling Functions of Hydrothermarchaeota in Hydrothermal Sediment.</title>
        <authorList>
            <person name="Zhou Z."/>
            <person name="Liu Y."/>
            <person name="Xu W."/>
            <person name="Pan J."/>
            <person name="Luo Z.H."/>
            <person name="Li M."/>
        </authorList>
    </citation>
    <scope>NUCLEOTIDE SEQUENCE [LARGE SCALE GENOMIC DNA]</scope>
    <source>
        <strain evidence="10">SpSt-418</strain>
    </source>
</reference>
<dbReference type="InterPro" id="IPR045276">
    <property type="entry name" value="YbiO_bact"/>
</dbReference>
<proteinExistence type="inferred from homology"/>
<keyword evidence="4 7" id="KW-0812">Transmembrane</keyword>
<evidence type="ECO:0000256" key="3">
    <source>
        <dbReference type="ARBA" id="ARBA00022475"/>
    </source>
</evidence>
<feature type="transmembrane region" description="Helical" evidence="7">
    <location>
        <begin position="349"/>
        <end position="370"/>
    </location>
</feature>
<feature type="domain" description="Mechanosensitive ion channel MscS" evidence="8">
    <location>
        <begin position="396"/>
        <end position="467"/>
    </location>
</feature>
<comment type="similarity">
    <text evidence="2">Belongs to the MscS (TC 1.A.23) family.</text>
</comment>
<feature type="transmembrane region" description="Helical" evidence="7">
    <location>
        <begin position="299"/>
        <end position="321"/>
    </location>
</feature>
<comment type="subcellular location">
    <subcellularLocation>
        <location evidence="1">Cell membrane</location>
        <topology evidence="1">Multi-pass membrane protein</topology>
    </subcellularLocation>
</comment>
<protein>
    <submittedName>
        <fullName evidence="10">Mechanosensitive ion channel family protein</fullName>
    </submittedName>
</protein>
<accession>A0A7C3KHJ0</accession>
<dbReference type="Pfam" id="PF00924">
    <property type="entry name" value="MS_channel_2nd"/>
    <property type="match status" value="1"/>
</dbReference>
<dbReference type="InterPro" id="IPR006685">
    <property type="entry name" value="MscS_channel_2nd"/>
</dbReference>
<evidence type="ECO:0000259" key="8">
    <source>
        <dbReference type="Pfam" id="PF00924"/>
    </source>
</evidence>
<evidence type="ECO:0000256" key="4">
    <source>
        <dbReference type="ARBA" id="ARBA00022692"/>
    </source>
</evidence>
<organism evidence="10">
    <name type="scientific">Oscillatoriales cyanobacterium SpSt-418</name>
    <dbReference type="NCBI Taxonomy" id="2282169"/>
    <lineage>
        <taxon>Bacteria</taxon>
        <taxon>Bacillati</taxon>
        <taxon>Cyanobacteriota</taxon>
        <taxon>Cyanophyceae</taxon>
        <taxon>Oscillatoriophycideae</taxon>
        <taxon>Oscillatoriales</taxon>
    </lineage>
</organism>
<dbReference type="SUPFAM" id="SSF82689">
    <property type="entry name" value="Mechanosensitive channel protein MscS (YggB), C-terminal domain"/>
    <property type="match status" value="1"/>
</dbReference>
<comment type="caution">
    <text evidence="10">The sequence shown here is derived from an EMBL/GenBank/DDBJ whole genome shotgun (WGS) entry which is preliminary data.</text>
</comment>
<gene>
    <name evidence="10" type="ORF">ENR64_22630</name>
</gene>
<dbReference type="AlphaFoldDB" id="A0A7C3KHJ0"/>
<evidence type="ECO:0000256" key="2">
    <source>
        <dbReference type="ARBA" id="ARBA00008017"/>
    </source>
</evidence>
<feature type="transmembrane region" description="Helical" evidence="7">
    <location>
        <begin position="376"/>
        <end position="393"/>
    </location>
</feature>
<keyword evidence="3" id="KW-1003">Cell membrane</keyword>
<dbReference type="GO" id="GO:0008381">
    <property type="term" value="F:mechanosensitive monoatomic ion channel activity"/>
    <property type="evidence" value="ECO:0007669"/>
    <property type="project" value="InterPro"/>
</dbReference>
<dbReference type="InterPro" id="IPR011066">
    <property type="entry name" value="MscS_channel_C_sf"/>
</dbReference>
<keyword evidence="5 7" id="KW-1133">Transmembrane helix</keyword>
<feature type="domain" description="Mechanosensitive ion channel MscS C-terminal" evidence="9">
    <location>
        <begin position="474"/>
        <end position="560"/>
    </location>
</feature>
<evidence type="ECO:0000313" key="10">
    <source>
        <dbReference type="EMBL" id="HFN00491.1"/>
    </source>
</evidence>
<dbReference type="Gene3D" id="3.30.70.100">
    <property type="match status" value="1"/>
</dbReference>
<dbReference type="Gene3D" id="2.30.30.60">
    <property type="match status" value="1"/>
</dbReference>
<evidence type="ECO:0000256" key="1">
    <source>
        <dbReference type="ARBA" id="ARBA00004651"/>
    </source>
</evidence>
<dbReference type="EMBL" id="DSRU01000324">
    <property type="protein sequence ID" value="HFN00491.1"/>
    <property type="molecule type" value="Genomic_DNA"/>
</dbReference>
<evidence type="ECO:0000256" key="7">
    <source>
        <dbReference type="SAM" id="Phobius"/>
    </source>
</evidence>
<evidence type="ECO:0000259" key="9">
    <source>
        <dbReference type="Pfam" id="PF21082"/>
    </source>
</evidence>
<dbReference type="PANTHER" id="PTHR30460">
    <property type="entry name" value="MODERATE CONDUCTANCE MECHANOSENSITIVE CHANNEL YBIO"/>
    <property type="match status" value="1"/>
</dbReference>
<evidence type="ECO:0000256" key="5">
    <source>
        <dbReference type="ARBA" id="ARBA00022989"/>
    </source>
</evidence>
<dbReference type="InterPro" id="IPR049278">
    <property type="entry name" value="MS_channel_C"/>
</dbReference>
<dbReference type="Pfam" id="PF21082">
    <property type="entry name" value="MS_channel_3rd"/>
    <property type="match status" value="1"/>
</dbReference>
<dbReference type="SUPFAM" id="SSF50182">
    <property type="entry name" value="Sm-like ribonucleoproteins"/>
    <property type="match status" value="1"/>
</dbReference>
<dbReference type="InterPro" id="IPR010920">
    <property type="entry name" value="LSM_dom_sf"/>
</dbReference>